<reference evidence="1 2" key="2">
    <citation type="submission" date="2018-11" db="EMBL/GenBank/DDBJ databases">
        <authorList>
            <consortium name="Pathogen Informatics"/>
        </authorList>
    </citation>
    <scope>NUCLEOTIDE SEQUENCE [LARGE SCALE GENOMIC DNA]</scope>
    <source>
        <strain evidence="1 2">Costa Rica</strain>
    </source>
</reference>
<sequence>MVDFPIQETVLNVLALVAMEEDCVVSQITFKQIFFKAPADSTIEVVLDSYPSGVAAHRCHFPQVEIKMGSDKRHTYYSVWILFSEKCRDVIGLYAQHRSYNYL</sequence>
<name>A0A0R3Q0W8_ANGCS</name>
<dbReference type="Proteomes" id="UP000267027">
    <property type="component" value="Unassembled WGS sequence"/>
</dbReference>
<accession>A0A0R3Q0W8</accession>
<dbReference type="AlphaFoldDB" id="A0A0R3Q0W8"/>
<evidence type="ECO:0000313" key="3">
    <source>
        <dbReference type="WBParaSite" id="ACOC_0001260501-mRNA-1"/>
    </source>
</evidence>
<dbReference type="WBParaSite" id="ACOC_0001260501-mRNA-1">
    <property type="protein sequence ID" value="ACOC_0001260501-mRNA-1"/>
    <property type="gene ID" value="ACOC_0001260501"/>
</dbReference>
<protein>
    <submittedName>
        <fullName evidence="3">Ovule protein</fullName>
    </submittedName>
</protein>
<dbReference type="EMBL" id="UYYA01005118">
    <property type="protein sequence ID" value="VDM64191.1"/>
    <property type="molecule type" value="Genomic_DNA"/>
</dbReference>
<evidence type="ECO:0000313" key="1">
    <source>
        <dbReference type="EMBL" id="VDM64191.1"/>
    </source>
</evidence>
<proteinExistence type="predicted"/>
<reference evidence="3" key="1">
    <citation type="submission" date="2017-02" db="UniProtKB">
        <authorList>
            <consortium name="WormBaseParasite"/>
        </authorList>
    </citation>
    <scope>IDENTIFICATION</scope>
</reference>
<keyword evidence="2" id="KW-1185">Reference proteome</keyword>
<organism evidence="3">
    <name type="scientific">Angiostrongylus costaricensis</name>
    <name type="common">Nematode worm</name>
    <dbReference type="NCBI Taxonomy" id="334426"/>
    <lineage>
        <taxon>Eukaryota</taxon>
        <taxon>Metazoa</taxon>
        <taxon>Ecdysozoa</taxon>
        <taxon>Nematoda</taxon>
        <taxon>Chromadorea</taxon>
        <taxon>Rhabditida</taxon>
        <taxon>Rhabditina</taxon>
        <taxon>Rhabditomorpha</taxon>
        <taxon>Strongyloidea</taxon>
        <taxon>Metastrongylidae</taxon>
        <taxon>Angiostrongylus</taxon>
    </lineage>
</organism>
<evidence type="ECO:0000313" key="2">
    <source>
        <dbReference type="Proteomes" id="UP000267027"/>
    </source>
</evidence>
<gene>
    <name evidence="1" type="ORF">ACOC_LOCUS12606</name>
</gene>